<keyword evidence="1" id="KW-0732">Signal</keyword>
<accession>A0A4R1R8H1</accession>
<evidence type="ECO:0000313" key="2">
    <source>
        <dbReference type="EMBL" id="TCL61908.1"/>
    </source>
</evidence>
<dbReference type="InterPro" id="IPR032560">
    <property type="entry name" value="DUF4932"/>
</dbReference>
<sequence length="392" mass="44526">MSKWLLLFVGFLLFEGWAAAAPEVVRTPLAVPGIGTVHRYRIGRNVTIGVNFNLELLCIATAAGSGFTHPGYGAVQNEIRDQSQAYYSMFQTMQSALAMNDLSLRMMALPARKFSTPILSRVLNRGQILSGTFGYQTRPSEKLADFPLIGTLRSFYRESDSGRFFAQLLPEYNRITDRFVVRFKAHYIGQLEDFFGVDAGQNRFNIILSPLYSGGGALYLINRQGTTTHFAIINPCLPRARILRLLYHETAHTFLMPLLQRRMSLLRRYRIYQNALNPEVDGVVRNNFYSLMNETLARVITASMIAQYQDGAAAEQLILREKNSGWKNIDELYSLVQNQYLTQRERYPTFDDFLPVIFRYLKVKSTGESFDIGPPFRTAQPIVMAKTHPANG</sequence>
<evidence type="ECO:0000313" key="3">
    <source>
        <dbReference type="Proteomes" id="UP000295008"/>
    </source>
</evidence>
<comment type="caution">
    <text evidence="2">The sequence shown here is derived from an EMBL/GenBank/DDBJ whole genome shotgun (WGS) entry which is preliminary data.</text>
</comment>
<dbReference type="EMBL" id="SLUN01000030">
    <property type="protein sequence ID" value="TCL61908.1"/>
    <property type="molecule type" value="Genomic_DNA"/>
</dbReference>
<feature type="chain" id="PRO_5038947583" evidence="1">
    <location>
        <begin position="21"/>
        <end position="392"/>
    </location>
</feature>
<dbReference type="AlphaFoldDB" id="A0A4R1R8H1"/>
<evidence type="ECO:0000256" key="1">
    <source>
        <dbReference type="SAM" id="SignalP"/>
    </source>
</evidence>
<gene>
    <name evidence="2" type="ORF">EDC14_103010</name>
</gene>
<proteinExistence type="predicted"/>
<organism evidence="2 3">
    <name type="scientific">Hydrogenispora ethanolica</name>
    <dbReference type="NCBI Taxonomy" id="1082276"/>
    <lineage>
        <taxon>Bacteria</taxon>
        <taxon>Bacillati</taxon>
        <taxon>Bacillota</taxon>
        <taxon>Hydrogenispora</taxon>
    </lineage>
</organism>
<keyword evidence="3" id="KW-1185">Reference proteome</keyword>
<protein>
    <submittedName>
        <fullName evidence="2">Uncharacterized protein DUF4932</fullName>
    </submittedName>
</protein>
<reference evidence="2 3" key="1">
    <citation type="submission" date="2019-03" db="EMBL/GenBank/DDBJ databases">
        <title>Genomic Encyclopedia of Type Strains, Phase IV (KMG-IV): sequencing the most valuable type-strain genomes for metagenomic binning, comparative biology and taxonomic classification.</title>
        <authorList>
            <person name="Goeker M."/>
        </authorList>
    </citation>
    <scope>NUCLEOTIDE SEQUENCE [LARGE SCALE GENOMIC DNA]</scope>
    <source>
        <strain evidence="2 3">LX-B</strain>
    </source>
</reference>
<dbReference type="Proteomes" id="UP000295008">
    <property type="component" value="Unassembled WGS sequence"/>
</dbReference>
<name>A0A4R1R8H1_HYDET</name>
<dbReference type="Pfam" id="PF16286">
    <property type="entry name" value="DUF4932"/>
    <property type="match status" value="1"/>
</dbReference>
<feature type="signal peptide" evidence="1">
    <location>
        <begin position="1"/>
        <end position="20"/>
    </location>
</feature>
<dbReference type="RefSeq" id="WP_165908162.1">
    <property type="nucleotide sequence ID" value="NZ_SLUN01000030.1"/>
</dbReference>